<gene>
    <name evidence="3" type="ORF">RU93_GL002175</name>
</gene>
<protein>
    <recommendedName>
        <fullName evidence="5">Peptidoglycan-binding protein</fullName>
    </recommendedName>
</protein>
<sequence length="382" mass="39125">MKKKNLGAFIILASLGLAACSADTPSTSSSSAAPVESSAPAATSESEATTDVAITIAQGEDTTTALPEAGTLVMRQMYTAPHGTKSFAAVNVLMNGDTIVSAHLDEFQYLAPADFKGVPNADGGFGESFPADVVLASKAENNDGYSAMMKEKGGATQTWAQSLTAITDFAKGKTVADLEKAVADLEALGEEGNPADVISGATFSDSRGYLQAIVDTAKNGLVSIGATTETTDLKEAQLLGAPHGDKSFAMTTVAMDGDKVAAVFVDEFQFVDLTQFGGVPNSDSDFGAGVAEGVVLASKVANNEAYSAMMKEKGGATKTYADNMKAIQDFAIGKTVAELEAAASELEALGEEGNPADVVSGATFSDSQGYLQAIIETAKLAK</sequence>
<keyword evidence="2" id="KW-0732">Signal</keyword>
<accession>A0A1L8QSH3</accession>
<dbReference type="RefSeq" id="WP_071874874.1">
    <property type="nucleotide sequence ID" value="NZ_JBHSHF010000017.1"/>
</dbReference>
<dbReference type="PROSITE" id="PS51257">
    <property type="entry name" value="PROKAR_LIPOPROTEIN"/>
    <property type="match status" value="1"/>
</dbReference>
<evidence type="ECO:0000313" key="3">
    <source>
        <dbReference type="EMBL" id="OJG10396.1"/>
    </source>
</evidence>
<feature type="region of interest" description="Disordered" evidence="1">
    <location>
        <begin position="26"/>
        <end position="48"/>
    </location>
</feature>
<evidence type="ECO:0000256" key="2">
    <source>
        <dbReference type="SAM" id="SignalP"/>
    </source>
</evidence>
<dbReference type="EMBL" id="JXKD01000008">
    <property type="protein sequence ID" value="OJG10396.1"/>
    <property type="molecule type" value="Genomic_DNA"/>
</dbReference>
<keyword evidence="4" id="KW-1185">Reference proteome</keyword>
<evidence type="ECO:0008006" key="5">
    <source>
        <dbReference type="Google" id="ProtNLM"/>
    </source>
</evidence>
<proteinExistence type="predicted"/>
<dbReference type="AlphaFoldDB" id="A0A1L8QSH3"/>
<feature type="signal peptide" evidence="2">
    <location>
        <begin position="1"/>
        <end position="19"/>
    </location>
</feature>
<evidence type="ECO:0000256" key="1">
    <source>
        <dbReference type="SAM" id="MobiDB-lite"/>
    </source>
</evidence>
<reference evidence="3 4" key="1">
    <citation type="submission" date="2014-12" db="EMBL/GenBank/DDBJ databases">
        <title>Draft genome sequences of 29 type strains of Enterococci.</title>
        <authorList>
            <person name="Zhong Z."/>
            <person name="Sun Z."/>
            <person name="Liu W."/>
            <person name="Zhang W."/>
            <person name="Zhang H."/>
        </authorList>
    </citation>
    <scope>NUCLEOTIDE SEQUENCE [LARGE SCALE GENOMIC DNA]</scope>
    <source>
        <strain evidence="3 4">DSM 17690</strain>
    </source>
</reference>
<dbReference type="STRING" id="328396.RU93_GL002175"/>
<feature type="chain" id="PRO_5039516229" description="Peptidoglycan-binding protein" evidence="2">
    <location>
        <begin position="20"/>
        <end position="382"/>
    </location>
</feature>
<name>A0A1L8QSH3_9ENTE</name>
<dbReference type="OrthoDB" id="2604992at2"/>
<organism evidence="3 4">
    <name type="scientific">Enterococcus aquimarinus</name>
    <dbReference type="NCBI Taxonomy" id="328396"/>
    <lineage>
        <taxon>Bacteria</taxon>
        <taxon>Bacillati</taxon>
        <taxon>Bacillota</taxon>
        <taxon>Bacilli</taxon>
        <taxon>Lactobacillales</taxon>
        <taxon>Enterococcaceae</taxon>
        <taxon>Enterococcus</taxon>
    </lineage>
</organism>
<evidence type="ECO:0000313" key="4">
    <source>
        <dbReference type="Proteomes" id="UP000182149"/>
    </source>
</evidence>
<dbReference type="Gene3D" id="3.90.1010.20">
    <property type="match status" value="2"/>
</dbReference>
<comment type="caution">
    <text evidence="3">The sequence shown here is derived from an EMBL/GenBank/DDBJ whole genome shotgun (WGS) entry which is preliminary data.</text>
</comment>
<dbReference type="Proteomes" id="UP000182149">
    <property type="component" value="Unassembled WGS sequence"/>
</dbReference>